<dbReference type="SUPFAM" id="SSF56784">
    <property type="entry name" value="HAD-like"/>
    <property type="match status" value="1"/>
</dbReference>
<dbReference type="Pfam" id="PF12710">
    <property type="entry name" value="HAD"/>
    <property type="match status" value="1"/>
</dbReference>
<dbReference type="AlphaFoldDB" id="A0A8J7PL68"/>
<dbReference type="PANTHER" id="PTHR28181:SF2">
    <property type="entry name" value="PHOSPHORIC MONOESTER HYDROLASE"/>
    <property type="match status" value="1"/>
</dbReference>
<dbReference type="Proteomes" id="UP000664277">
    <property type="component" value="Unassembled WGS sequence"/>
</dbReference>
<dbReference type="Gene3D" id="3.90.1470.20">
    <property type="match status" value="1"/>
</dbReference>
<evidence type="ECO:0000313" key="1">
    <source>
        <dbReference type="EMBL" id="MBN8660720.1"/>
    </source>
</evidence>
<evidence type="ECO:0000313" key="2">
    <source>
        <dbReference type="Proteomes" id="UP000664277"/>
    </source>
</evidence>
<dbReference type="NCBIfam" id="TIGR01488">
    <property type="entry name" value="HAD-SF-IB"/>
    <property type="match status" value="1"/>
</dbReference>
<sequence>MAPLKVFVDFDGTITTQDTLEVLMQSLCEPAYRELEDKWVAGEMGSKEILPLQLPLVAGGWPAMLRELDGFAVDPTFKGFAVWLRSLDIPLYVVSDGFDFIIKHILGREGLLEGGLIAGIKTNQIDLHPDGSMTIQFPFSRADEAKPCRSGTCKCLAVESEKPAKSVVVGDGLSDRCWAGFADILFAKGRLADYCQRENLSFRNFQNFADVQSELISLEIID</sequence>
<dbReference type="Gene3D" id="3.40.50.1000">
    <property type="entry name" value="HAD superfamily/HAD-like"/>
    <property type="match status" value="1"/>
</dbReference>
<gene>
    <name evidence="1" type="ORF">J0M35_10175</name>
</gene>
<dbReference type="EMBL" id="JAFLCK010000013">
    <property type="protein sequence ID" value="MBN8660720.1"/>
    <property type="molecule type" value="Genomic_DNA"/>
</dbReference>
<protein>
    <submittedName>
        <fullName evidence="1">HAD-IB family phosphatase</fullName>
    </submittedName>
</protein>
<dbReference type="InterPro" id="IPR036412">
    <property type="entry name" value="HAD-like_sf"/>
</dbReference>
<name>A0A8J7PL68_9BACT</name>
<dbReference type="InterPro" id="IPR023214">
    <property type="entry name" value="HAD_sf"/>
</dbReference>
<dbReference type="InterPro" id="IPR050849">
    <property type="entry name" value="HAD-like_hydrolase_phosphatase"/>
</dbReference>
<proteinExistence type="predicted"/>
<dbReference type="PANTHER" id="PTHR28181">
    <property type="entry name" value="UPF0655 PROTEIN YCR015C"/>
    <property type="match status" value="1"/>
</dbReference>
<accession>A0A8J7PL68</accession>
<comment type="caution">
    <text evidence="1">The sequence shown here is derived from an EMBL/GenBank/DDBJ whole genome shotgun (WGS) entry which is preliminary data.</text>
</comment>
<organism evidence="1 2">
    <name type="scientific">Candidatus Obscuribacter phosphatis</name>
    <dbReference type="NCBI Taxonomy" id="1906157"/>
    <lineage>
        <taxon>Bacteria</taxon>
        <taxon>Bacillati</taxon>
        <taxon>Candidatus Melainabacteria</taxon>
        <taxon>Candidatus Obscuribacterales</taxon>
        <taxon>Candidatus Obscuribacteraceae</taxon>
        <taxon>Candidatus Obscuribacter</taxon>
    </lineage>
</organism>
<reference evidence="1" key="1">
    <citation type="submission" date="2021-02" db="EMBL/GenBank/DDBJ databases">
        <title>Genome-Resolved Metagenomics of a Microbial Community Performing Photosynthetic Biological Nutrient Removal.</title>
        <authorList>
            <person name="Mcdaniel E.A."/>
        </authorList>
    </citation>
    <scope>NUCLEOTIDE SEQUENCE</scope>
    <source>
        <strain evidence="1">UWPOB_OBS1</strain>
    </source>
</reference>